<dbReference type="RefSeq" id="WP_394849953.1">
    <property type="nucleotide sequence ID" value="NZ_CP089982.1"/>
</dbReference>
<reference evidence="1 2" key="1">
    <citation type="submission" date="2021-12" db="EMBL/GenBank/DDBJ databases">
        <title>Discovery of the Pendulisporaceae a myxobacterial family with distinct sporulation behavior and unique specialized metabolism.</title>
        <authorList>
            <person name="Garcia R."/>
            <person name="Popoff A."/>
            <person name="Bader C.D."/>
            <person name="Loehr J."/>
            <person name="Walesch S."/>
            <person name="Walt C."/>
            <person name="Boldt J."/>
            <person name="Bunk B."/>
            <person name="Haeckl F.J.F.P.J."/>
            <person name="Gunesch A.P."/>
            <person name="Birkelbach J."/>
            <person name="Nuebel U."/>
            <person name="Pietschmann T."/>
            <person name="Bach T."/>
            <person name="Mueller R."/>
        </authorList>
    </citation>
    <scope>NUCLEOTIDE SEQUENCE [LARGE SCALE GENOMIC DNA]</scope>
    <source>
        <strain evidence="1 2">MSr12523</strain>
    </source>
</reference>
<name>A0ABZ2KMR0_9BACT</name>
<sequence>MPFTPKNLDDRTFKDLVDEAKRRIVAYLPTWTDHNESDPGITLVQLFAWLTETTLFRLNQVPDERMYVSFLNLVGIGPSPAIAATGVVELEVSQPSDPFTLEPFELRLSAPGKEDDIPFEASERVHLVGASLGAVLVDDGFSAERQDLTATNQAGKVAFAPFGLTRLRGRSLYLGLDAEPRLVKPGSSAELSIFVRTDEAAVKLEPASTSNPTEIVELEGDVRWEGRTGASSWKRLELVHDETRGLRRSGFIRVKVTDDLVRTKEAGDLEKKERFWIRAVSDDVTEIETRSVRYVSINAARIRQWRTYANELLVPGSDGTPDQVRTVRHPPILMETNDPPIVEVNEPDDKGSFSWQAWPYTVDLASRKTATEVARDGYPLRAFTVSEDRSQIVFGNGIEGRIPLRGPNNLRVTYRSGGGTQGNVQAEAISLATSVPNLRGVTQREPTAGGEDEETIDHAKLEAPRRLRTAERAVTAADFETIAKAHAGVARATAINRHHPLYPHAPLTGAVTLVVVPPRKGEETAPMPTQTFLDGVSAAIEPYRILTTELFVVAPRYRTVVVDVTVRVKSEQDAPDVRTAIGEKLRAYFDPIRGGPDGSGWPLQGTIVHGEVMSLVLSVDRVAAVNDLHMAIDGLTAPDCTDVPLDSKLDLLASGSHSVKVVTESIRR</sequence>
<dbReference type="NCBIfam" id="TIGR02243">
    <property type="entry name" value="putative baseplate assembly protein"/>
    <property type="match status" value="1"/>
</dbReference>
<protein>
    <submittedName>
        <fullName evidence="1">Baseplate assembly protein</fullName>
    </submittedName>
</protein>
<dbReference type="InterPro" id="IPR011749">
    <property type="entry name" value="CHP02243"/>
</dbReference>
<dbReference type="EMBL" id="CP089982">
    <property type="protein sequence ID" value="WXA99319.1"/>
    <property type="molecule type" value="Genomic_DNA"/>
</dbReference>
<proteinExistence type="predicted"/>
<organism evidence="1 2">
    <name type="scientific">Pendulispora brunnea</name>
    <dbReference type="NCBI Taxonomy" id="2905690"/>
    <lineage>
        <taxon>Bacteria</taxon>
        <taxon>Pseudomonadati</taxon>
        <taxon>Myxococcota</taxon>
        <taxon>Myxococcia</taxon>
        <taxon>Myxococcales</taxon>
        <taxon>Sorangiineae</taxon>
        <taxon>Pendulisporaceae</taxon>
        <taxon>Pendulispora</taxon>
    </lineage>
</organism>
<accession>A0ABZ2KMR0</accession>
<dbReference type="Proteomes" id="UP001379533">
    <property type="component" value="Chromosome"/>
</dbReference>
<gene>
    <name evidence="1" type="ORF">LZC95_21170</name>
</gene>
<keyword evidence="2" id="KW-1185">Reference proteome</keyword>
<evidence type="ECO:0000313" key="2">
    <source>
        <dbReference type="Proteomes" id="UP001379533"/>
    </source>
</evidence>
<evidence type="ECO:0000313" key="1">
    <source>
        <dbReference type="EMBL" id="WXA99319.1"/>
    </source>
</evidence>